<comment type="subcellular location">
    <subcellularLocation>
        <location evidence="1">Periplasm</location>
    </subcellularLocation>
</comment>
<keyword evidence="3 4" id="KW-0732">Signal</keyword>
<dbReference type="Proteomes" id="UP000609531">
    <property type="component" value="Unassembled WGS sequence"/>
</dbReference>
<dbReference type="PANTHER" id="PTHR30290">
    <property type="entry name" value="PERIPLASMIC BINDING COMPONENT OF ABC TRANSPORTER"/>
    <property type="match status" value="1"/>
</dbReference>
<evidence type="ECO:0000256" key="4">
    <source>
        <dbReference type="SAM" id="SignalP"/>
    </source>
</evidence>
<dbReference type="InterPro" id="IPR030678">
    <property type="entry name" value="Peptide/Ni-bd"/>
</dbReference>
<gene>
    <name evidence="6" type="ORF">JCR33_20740</name>
</gene>
<dbReference type="InterPro" id="IPR000914">
    <property type="entry name" value="SBP_5_dom"/>
</dbReference>
<reference evidence="6" key="1">
    <citation type="submission" date="2020-12" db="EMBL/GenBank/DDBJ databases">
        <title>Bacterial taxonomy.</title>
        <authorList>
            <person name="Pan X."/>
        </authorList>
    </citation>
    <scope>NUCLEOTIDE SEQUENCE</scope>
    <source>
        <strain evidence="6">B2012</strain>
    </source>
</reference>
<dbReference type="InterPro" id="IPR039424">
    <property type="entry name" value="SBP_5"/>
</dbReference>
<dbReference type="EMBL" id="JAEKJA010000024">
    <property type="protein sequence ID" value="MBJ3778141.1"/>
    <property type="molecule type" value="Genomic_DNA"/>
</dbReference>
<dbReference type="SUPFAM" id="SSF53850">
    <property type="entry name" value="Periplasmic binding protein-like II"/>
    <property type="match status" value="1"/>
</dbReference>
<dbReference type="GO" id="GO:0015833">
    <property type="term" value="P:peptide transport"/>
    <property type="evidence" value="ECO:0007669"/>
    <property type="project" value="TreeGrafter"/>
</dbReference>
<evidence type="ECO:0000313" key="7">
    <source>
        <dbReference type="Proteomes" id="UP000609531"/>
    </source>
</evidence>
<evidence type="ECO:0000256" key="3">
    <source>
        <dbReference type="ARBA" id="ARBA00022729"/>
    </source>
</evidence>
<evidence type="ECO:0000313" key="6">
    <source>
        <dbReference type="EMBL" id="MBJ3778141.1"/>
    </source>
</evidence>
<dbReference type="PIRSF" id="PIRSF002741">
    <property type="entry name" value="MppA"/>
    <property type="match status" value="1"/>
</dbReference>
<feature type="chain" id="PRO_5036876092" evidence="4">
    <location>
        <begin position="30"/>
        <end position="530"/>
    </location>
</feature>
<organism evidence="6 7">
    <name type="scientific">Acuticoccus mangrovi</name>
    <dbReference type="NCBI Taxonomy" id="2796142"/>
    <lineage>
        <taxon>Bacteria</taxon>
        <taxon>Pseudomonadati</taxon>
        <taxon>Pseudomonadota</taxon>
        <taxon>Alphaproteobacteria</taxon>
        <taxon>Hyphomicrobiales</taxon>
        <taxon>Amorphaceae</taxon>
        <taxon>Acuticoccus</taxon>
    </lineage>
</organism>
<dbReference type="GO" id="GO:0030288">
    <property type="term" value="C:outer membrane-bounded periplasmic space"/>
    <property type="evidence" value="ECO:0007669"/>
    <property type="project" value="UniProtKB-ARBA"/>
</dbReference>
<dbReference type="Gene3D" id="3.40.190.10">
    <property type="entry name" value="Periplasmic binding protein-like II"/>
    <property type="match status" value="1"/>
</dbReference>
<evidence type="ECO:0000256" key="1">
    <source>
        <dbReference type="ARBA" id="ARBA00004418"/>
    </source>
</evidence>
<dbReference type="RefSeq" id="WP_198884049.1">
    <property type="nucleotide sequence ID" value="NZ_JAEKJA010000024.1"/>
</dbReference>
<dbReference type="Pfam" id="PF00496">
    <property type="entry name" value="SBP_bac_5"/>
    <property type="match status" value="1"/>
</dbReference>
<feature type="domain" description="Solute-binding protein family 5" evidence="5">
    <location>
        <begin position="75"/>
        <end position="448"/>
    </location>
</feature>
<dbReference type="Gene3D" id="3.10.105.10">
    <property type="entry name" value="Dipeptide-binding Protein, Domain 3"/>
    <property type="match status" value="1"/>
</dbReference>
<comment type="similarity">
    <text evidence="2">Belongs to the bacterial solute-binding protein 5 family.</text>
</comment>
<dbReference type="AlphaFoldDB" id="A0A934ING1"/>
<dbReference type="CDD" id="cd08502">
    <property type="entry name" value="PBP2_NikA_DppA_OppA_like_16"/>
    <property type="match status" value="1"/>
</dbReference>
<comment type="caution">
    <text evidence="6">The sequence shown here is derived from an EMBL/GenBank/DDBJ whole genome shotgun (WGS) entry which is preliminary data.</text>
</comment>
<accession>A0A934ING1</accession>
<proteinExistence type="inferred from homology"/>
<protein>
    <submittedName>
        <fullName evidence="6">ABC transporter substrate-binding protein</fullName>
    </submittedName>
</protein>
<sequence length="530" mass="57112">MRLKSALAKTAFVLGLIGAQCVSALPAAAAQDTIRLVLTAQLTILDPILTSAISTRTYAYLVYDTLIAIDADGNFKPQMLEGWDVSDDGLTYTFTLRDGLSFSDGAPVVAEDAVASIKRWWEVDSFGKRLKAATASLESTGDSTFTLTLSRPFGHVIQALGKPSSVVPVIMPARIASATPSNKAVTEYIGSGPFVFDSENWTPGSKATFHKNDLYKPRSEPASGLAGGKDVKIETVEIVGIPDSSTQVAALQRGEVDYLQSVPQDFVPLMEADPNITVQNYTGTDQYIAGAVINHAIPPFDNPKVRRALQAIAIPAQFMAGLGLGEDQWTACKSVFMCGSPLGNDAGVADLPEGSVETAKKLLAESGYNGEPVTLLVASAVHDHNRLGLVLEGLMKEAGFNVTVTGGDWPTVAKMRWSKETTENGGWNIMPITWSGHDLASPFTNYAIVNNCTDAYPGWSCKPEITDLIAQFEEATAPDDQMALARKIQELTFEDVKFLILGQYSRSSAYRSDLKDFVNVVMPAMWSVHR</sequence>
<name>A0A934ING1_9HYPH</name>
<evidence type="ECO:0000256" key="2">
    <source>
        <dbReference type="ARBA" id="ARBA00005695"/>
    </source>
</evidence>
<keyword evidence="7" id="KW-1185">Reference proteome</keyword>
<feature type="signal peptide" evidence="4">
    <location>
        <begin position="1"/>
        <end position="29"/>
    </location>
</feature>
<dbReference type="GO" id="GO:0043190">
    <property type="term" value="C:ATP-binding cassette (ABC) transporter complex"/>
    <property type="evidence" value="ECO:0007669"/>
    <property type="project" value="InterPro"/>
</dbReference>
<dbReference type="PANTHER" id="PTHR30290:SF38">
    <property type="entry name" value="D,D-DIPEPTIDE-BINDING PERIPLASMIC PROTEIN DDPA-RELATED"/>
    <property type="match status" value="1"/>
</dbReference>
<evidence type="ECO:0000259" key="5">
    <source>
        <dbReference type="Pfam" id="PF00496"/>
    </source>
</evidence>
<dbReference type="GO" id="GO:1904680">
    <property type="term" value="F:peptide transmembrane transporter activity"/>
    <property type="evidence" value="ECO:0007669"/>
    <property type="project" value="TreeGrafter"/>
</dbReference>